<evidence type="ECO:0000313" key="3">
    <source>
        <dbReference type="Proteomes" id="UP000474957"/>
    </source>
</evidence>
<evidence type="ECO:0000259" key="1">
    <source>
        <dbReference type="Pfam" id="PF01494"/>
    </source>
</evidence>
<comment type="caution">
    <text evidence="2">The sequence shown here is derived from an EMBL/GenBank/DDBJ whole genome shotgun (WGS) entry which is preliminary data.</text>
</comment>
<dbReference type="InterPro" id="IPR050407">
    <property type="entry name" value="Geranylgeranyl_reductase"/>
</dbReference>
<dbReference type="RefSeq" id="WP_154445689.1">
    <property type="nucleotide sequence ID" value="NZ_WIND01000003.1"/>
</dbReference>
<sequence>MYDVAIVGARCAGSALALMLARAGAKVLVIDRTTFPSDTMSGHYIQPAGISCLRRLGLIESLAALGYPPQETISVDFGRTVVAGRPAPMPDGTAVAYAPRRHRFDPMLADAAVAAGAELREATSFVEPLLRDGRVIGLRTSAGGRTNDVHARLVVGADGKRSRVARTVGAESYETAPARTCAYYTYWEGAAVASARLLVRDGLFAVAVPCGEGRTFLALQWPRHRFAEVRRDIDAATRTAVAGIPWLAARFGAGRPAERYIGTGDLDSFLRTASGPGWALVGDAGHHKDPITAQGMTDALLDAELLAAAVLAGLGGGRDLDAALRDYVQARDRRALPMHRVTADLARLVPPPPAAQEEMAAMAGDPIAAGRFLGVMAGSVAPEEIFGPAAERAA</sequence>
<dbReference type="PANTHER" id="PTHR42685">
    <property type="entry name" value="GERANYLGERANYL DIPHOSPHATE REDUCTASE"/>
    <property type="match status" value="1"/>
</dbReference>
<dbReference type="AlphaFoldDB" id="A0A6L5YZP2"/>
<feature type="domain" description="FAD-binding" evidence="1">
    <location>
        <begin position="2"/>
        <end position="174"/>
    </location>
</feature>
<protein>
    <submittedName>
        <fullName evidence="2">NAD(P)/FAD-dependent oxidoreductase</fullName>
    </submittedName>
</protein>
<reference evidence="2 3" key="1">
    <citation type="submission" date="2019-10" db="EMBL/GenBank/DDBJ databases">
        <title>Cognatihalovulum marinum gen. nov. sp. nov., a new member of the family Rhodobacteraceae isolated from deep seawater of the Northwest Indian Ocean.</title>
        <authorList>
            <person name="Ruan C."/>
            <person name="Wang J."/>
            <person name="Zheng X."/>
            <person name="Song L."/>
            <person name="Zhu Y."/>
            <person name="Huang Y."/>
            <person name="Lu Z."/>
            <person name="Du W."/>
            <person name="Huang L."/>
            <person name="Dai X."/>
        </authorList>
    </citation>
    <scope>NUCLEOTIDE SEQUENCE [LARGE SCALE GENOMIC DNA]</scope>
    <source>
        <strain evidence="2 3">2CG4</strain>
    </source>
</reference>
<dbReference type="PANTHER" id="PTHR42685:SF22">
    <property type="entry name" value="CONDITIONED MEDIUM FACTOR RECEPTOR 1"/>
    <property type="match status" value="1"/>
</dbReference>
<dbReference type="InterPro" id="IPR036188">
    <property type="entry name" value="FAD/NAD-bd_sf"/>
</dbReference>
<dbReference type="Proteomes" id="UP000474957">
    <property type="component" value="Unassembled WGS sequence"/>
</dbReference>
<dbReference type="Gene3D" id="3.50.50.60">
    <property type="entry name" value="FAD/NAD(P)-binding domain"/>
    <property type="match status" value="1"/>
</dbReference>
<dbReference type="EMBL" id="WIND01000003">
    <property type="protein sequence ID" value="MSU89204.1"/>
    <property type="molecule type" value="Genomic_DNA"/>
</dbReference>
<dbReference type="Pfam" id="PF01494">
    <property type="entry name" value="FAD_binding_3"/>
    <property type="match status" value="1"/>
</dbReference>
<dbReference type="PRINTS" id="PR00420">
    <property type="entry name" value="RNGMNOXGNASE"/>
</dbReference>
<gene>
    <name evidence="2" type="ORF">GE300_06160</name>
</gene>
<dbReference type="SUPFAM" id="SSF51905">
    <property type="entry name" value="FAD/NAD(P)-binding domain"/>
    <property type="match status" value="1"/>
</dbReference>
<dbReference type="InterPro" id="IPR002938">
    <property type="entry name" value="FAD-bd"/>
</dbReference>
<keyword evidence="3" id="KW-1185">Reference proteome</keyword>
<accession>A0A6L5YZP2</accession>
<proteinExistence type="predicted"/>
<dbReference type="GO" id="GO:0071949">
    <property type="term" value="F:FAD binding"/>
    <property type="evidence" value="ECO:0007669"/>
    <property type="project" value="InterPro"/>
</dbReference>
<organism evidence="2 3">
    <name type="scientific">Halovulum marinum</name>
    <dbReference type="NCBI Taxonomy" id="2662447"/>
    <lineage>
        <taxon>Bacteria</taxon>
        <taxon>Pseudomonadati</taxon>
        <taxon>Pseudomonadota</taxon>
        <taxon>Alphaproteobacteria</taxon>
        <taxon>Rhodobacterales</taxon>
        <taxon>Paracoccaceae</taxon>
        <taxon>Halovulum</taxon>
    </lineage>
</organism>
<evidence type="ECO:0000313" key="2">
    <source>
        <dbReference type="EMBL" id="MSU89204.1"/>
    </source>
</evidence>
<name>A0A6L5YZP2_9RHOB</name>